<keyword evidence="1" id="KW-0808">Transferase</keyword>
<dbReference type="Gene3D" id="1.10.3090.10">
    <property type="entry name" value="cca-adding enzyme, domain 2"/>
    <property type="match status" value="1"/>
</dbReference>
<dbReference type="PANTHER" id="PTHR47320">
    <property type="entry name" value="BIFUNCTIONAL URIDYLYLTRANSFERASE/URIDYLYL-REMOVING ENZYME"/>
    <property type="match status" value="1"/>
</dbReference>
<dbReference type="InterPro" id="IPR043519">
    <property type="entry name" value="NT_sf"/>
</dbReference>
<keyword evidence="4" id="KW-0460">Magnesium</keyword>
<keyword evidence="2" id="KW-0548">Nucleotidyltransferase</keyword>
<evidence type="ECO:0000313" key="8">
    <source>
        <dbReference type="Proteomes" id="UP000601435"/>
    </source>
</evidence>
<evidence type="ECO:0000256" key="3">
    <source>
        <dbReference type="ARBA" id="ARBA00022801"/>
    </source>
</evidence>
<dbReference type="GO" id="GO:0016787">
    <property type="term" value="F:hydrolase activity"/>
    <property type="evidence" value="ECO:0007669"/>
    <property type="project" value="UniProtKB-KW"/>
</dbReference>
<dbReference type="SUPFAM" id="SSF81891">
    <property type="entry name" value="Poly A polymerase C-terminal region-like"/>
    <property type="match status" value="1"/>
</dbReference>
<evidence type="ECO:0000256" key="2">
    <source>
        <dbReference type="ARBA" id="ARBA00022695"/>
    </source>
</evidence>
<dbReference type="SUPFAM" id="SSF81593">
    <property type="entry name" value="Nucleotidyltransferase substrate binding subunit/domain"/>
    <property type="match status" value="1"/>
</dbReference>
<reference evidence="7" key="1">
    <citation type="submission" date="2021-02" db="EMBL/GenBank/DDBJ databases">
        <authorList>
            <person name="Dougan E. K."/>
            <person name="Rhodes N."/>
            <person name="Thang M."/>
            <person name="Chan C."/>
        </authorList>
    </citation>
    <scope>NUCLEOTIDE SEQUENCE</scope>
</reference>
<evidence type="ECO:0000256" key="4">
    <source>
        <dbReference type="ARBA" id="ARBA00022842"/>
    </source>
</evidence>
<evidence type="ECO:0000313" key="7">
    <source>
        <dbReference type="EMBL" id="CAE7922259.1"/>
    </source>
</evidence>
<feature type="non-terminal residue" evidence="7">
    <location>
        <position position="420"/>
    </location>
</feature>
<organism evidence="7 8">
    <name type="scientific">Symbiodinium necroappetens</name>
    <dbReference type="NCBI Taxonomy" id="1628268"/>
    <lineage>
        <taxon>Eukaryota</taxon>
        <taxon>Sar</taxon>
        <taxon>Alveolata</taxon>
        <taxon>Dinophyceae</taxon>
        <taxon>Suessiales</taxon>
        <taxon>Symbiodiniaceae</taxon>
        <taxon>Symbiodinium</taxon>
    </lineage>
</organism>
<dbReference type="Proteomes" id="UP000601435">
    <property type="component" value="Unassembled WGS sequence"/>
</dbReference>
<dbReference type="GO" id="GO:0008773">
    <property type="term" value="F:[protein-PII] uridylyltransferase activity"/>
    <property type="evidence" value="ECO:0007669"/>
    <property type="project" value="InterPro"/>
</dbReference>
<accession>A0A813BTI5</accession>
<gene>
    <name evidence="7" type="primary">glnD</name>
    <name evidence="7" type="ORF">SNEC2469_LOCUS31844</name>
</gene>
<dbReference type="InterPro" id="IPR010043">
    <property type="entry name" value="UTase/UR"/>
</dbReference>
<proteinExistence type="inferred from homology"/>
<sequence length="420" mass="47756">GAGNRRAILDRGRLQEAIARIMLRASTPERARSEILELLKGALAEGREEIRRRFEAGAAGRTVAALLAWQTDQMLRLIYDHVAEVVESILYLLWDLGFKVGHATRSVDDCLRQARQDATIATNLLDSRYLWGDQALFLEFKTRYAAEVQAGNGAWFAEAKLAERDRRHQRYGQGSRYTLEPNVKESKGGLRDLHTLFWLGKFIYQVDEADKLVAKGVFTKAEARTFDKALDFHWTLRCWLHYLTGRGEDVGDLTRIFCAQIEVGGFKLEGDRLSVKGPEHFAAKPVDLLRIFQVAQAHDLDIHPDALRWVSQSLKLVDKKLRADGRANQVFLEILTGKRDPETALRRMNEAGLLGRFLPDFGRAVSLMQFNMYHHYTVDEHTLFAIGVLHAIEQGRLQEEAPIASTVVHKVLNRRVLYLA</sequence>
<dbReference type="SUPFAM" id="SSF81301">
    <property type="entry name" value="Nucleotidyltransferase"/>
    <property type="match status" value="1"/>
</dbReference>
<comment type="caution">
    <text evidence="7">The sequence shown here is derived from an EMBL/GenBank/DDBJ whole genome shotgun (WGS) entry which is preliminary data.</text>
</comment>
<dbReference type="InterPro" id="IPR013546">
    <property type="entry name" value="PII_UdlTrfase/GS_AdlTrfase"/>
</dbReference>
<keyword evidence="3" id="KW-0378">Hydrolase</keyword>
<dbReference type="AlphaFoldDB" id="A0A813BTI5"/>
<dbReference type="HAMAP" id="MF_00277">
    <property type="entry name" value="PII_uridylyl_transf"/>
    <property type="match status" value="1"/>
</dbReference>
<keyword evidence="5" id="KW-0511">Multifunctional enzyme</keyword>
<name>A0A813BTI5_9DINO</name>
<protein>
    <submittedName>
        <fullName evidence="7">GlnD protein</fullName>
    </submittedName>
</protein>
<evidence type="ECO:0000256" key="1">
    <source>
        <dbReference type="ARBA" id="ARBA00022679"/>
    </source>
</evidence>
<feature type="domain" description="PII-uridylyltransferase/Glutamine-synthetase adenylyltransferase" evidence="6">
    <location>
        <begin position="156"/>
        <end position="249"/>
    </location>
</feature>
<dbReference type="OrthoDB" id="2019938at2759"/>
<evidence type="ECO:0000256" key="5">
    <source>
        <dbReference type="ARBA" id="ARBA00023268"/>
    </source>
</evidence>
<dbReference type="EMBL" id="CAJNJA010078407">
    <property type="protein sequence ID" value="CAE7922259.1"/>
    <property type="molecule type" value="Genomic_DNA"/>
</dbReference>
<evidence type="ECO:0000259" key="6">
    <source>
        <dbReference type="Pfam" id="PF08335"/>
    </source>
</evidence>
<feature type="non-terminal residue" evidence="7">
    <location>
        <position position="1"/>
    </location>
</feature>
<keyword evidence="8" id="KW-1185">Reference proteome</keyword>
<dbReference type="PANTHER" id="PTHR47320:SF1">
    <property type="entry name" value="BIFUNCTIONAL URIDYLYLTRANSFERASE_URIDYLYL-REMOVING ENZYME"/>
    <property type="match status" value="1"/>
</dbReference>
<dbReference type="Pfam" id="PF08335">
    <property type="entry name" value="GlnD_UR_UTase"/>
    <property type="match status" value="1"/>
</dbReference>